<dbReference type="RefSeq" id="WP_307355686.1">
    <property type="nucleotide sequence ID" value="NZ_BAAACJ010000036.1"/>
</dbReference>
<name>A0ABU0JRI4_HATLI</name>
<protein>
    <submittedName>
        <fullName evidence="1">Uncharacterized protein (UPF0305 family)</fullName>
    </submittedName>
</protein>
<accession>A0ABU0JRI4</accession>
<keyword evidence="2" id="KW-1185">Reference proteome</keyword>
<organism evidence="1 2">
    <name type="scientific">Hathewaya limosa</name>
    <name type="common">Clostridium limosum</name>
    <dbReference type="NCBI Taxonomy" id="1536"/>
    <lineage>
        <taxon>Bacteria</taxon>
        <taxon>Bacillati</taxon>
        <taxon>Bacillota</taxon>
        <taxon>Clostridia</taxon>
        <taxon>Eubacteriales</taxon>
        <taxon>Clostridiaceae</taxon>
        <taxon>Hathewaya</taxon>
    </lineage>
</organism>
<proteinExistence type="predicted"/>
<evidence type="ECO:0000313" key="1">
    <source>
        <dbReference type="EMBL" id="MDQ0479705.1"/>
    </source>
</evidence>
<gene>
    <name evidence="1" type="ORF">QOZ93_001447</name>
</gene>
<sequence>MDIKDYFKDDTISEIPIERFMELREDHLENLYDESSDNERVNIFFDLLHEYNYLKNLNARKEIVHICYLISYYILFNLKPNWSVEIAMKYAKKVIYYNDISGYHEWIAIVKRGI</sequence>
<dbReference type="Proteomes" id="UP001224418">
    <property type="component" value="Unassembled WGS sequence"/>
</dbReference>
<reference evidence="1 2" key="1">
    <citation type="submission" date="2023-07" db="EMBL/GenBank/DDBJ databases">
        <title>Genomic Encyclopedia of Type Strains, Phase IV (KMG-IV): sequencing the most valuable type-strain genomes for metagenomic binning, comparative biology and taxonomic classification.</title>
        <authorList>
            <person name="Goeker M."/>
        </authorList>
    </citation>
    <scope>NUCLEOTIDE SEQUENCE [LARGE SCALE GENOMIC DNA]</scope>
    <source>
        <strain evidence="1 2">DSM 1400</strain>
    </source>
</reference>
<dbReference type="EMBL" id="JAUSWN010000011">
    <property type="protein sequence ID" value="MDQ0479705.1"/>
    <property type="molecule type" value="Genomic_DNA"/>
</dbReference>
<evidence type="ECO:0000313" key="2">
    <source>
        <dbReference type="Proteomes" id="UP001224418"/>
    </source>
</evidence>
<comment type="caution">
    <text evidence="1">The sequence shown here is derived from an EMBL/GenBank/DDBJ whole genome shotgun (WGS) entry which is preliminary data.</text>
</comment>